<dbReference type="RefSeq" id="XP_060122169.1">
    <property type="nucleotide sequence ID" value="XM_060266186.1"/>
</dbReference>
<accession>A0AAF0F2F4</accession>
<sequence length="862" mass="92716">MPKSRRDWSGSRRARHDPLRRGTTAVSEVKAEVVPVLEKLPGGPSDVPTGEKVWALASISSLLEEEHGARNRRLLLSRNIVARVLYELEHDTNLEVRREASGALRNLCVEGDSDIFGELVNKGGLEIVLQCLRWATMGLQNQERQMERAKAPAREARERLLSKPVEQMNRKERRHAAKLAAGTMHEGALTDNPEFAPDASAAVDVRGWAADAPASLAAMDPPAAQCLVEMCESLVTILGCICETSEKLLVRAVRWDWQQSLLDDTQHAERQAFAGDALAAWLCEAVSLGVHGLQATSPYSAALVSFGTASANTLCALCDDAKHGLGRAVAGLPTHLPPTSKKARRREQAPVVLPTPSELGAARAEGSRRLALLAQAVALLPTDGAAGANAASLATMASGVLCNVQRAAHAPEALGPDAAPIVVAQHGPLGKYMIHEVLARLTHLLSLTDAEAFVGQSQGEALQTSELALEIVAEMMSVLGRGEEDVEQLSITHLPLDDDDDDDEMELMEEFDDDAMDDEPEAIARGDAEPHALDRWVFSEVLRTPLLGVLLRLAAPSDASERQDRQGAQRRAVELRALAAANNFLLRLALFAPPPPSQWPGDEETLERIALWREWVGTAFLEDSDAEATPVGSALHEAWAHVFRIAAHWAAVPSVVDAETLEEALPSAMAPPTSANAAHDGLAIVDTCLGCLWSIARILEGQLPLVQDHATAPYITALMAAYQSARLSAVRIKSLGTLAVLARSQAYRQDGAASPPDAYLQVYAQLGGFFVDAAATLAHGDVAHVDILAAAINAVMDTYANELAPWDIVYRQGQLQEKLAQLVAPAAALVKRIDRRANVPLYAAAHESVQNLRAFLEYRASV</sequence>
<evidence type="ECO:0000259" key="3">
    <source>
        <dbReference type="Pfam" id="PF25567"/>
    </source>
</evidence>
<evidence type="ECO:0000256" key="1">
    <source>
        <dbReference type="ARBA" id="ARBA00049983"/>
    </source>
</evidence>
<dbReference type="InterPro" id="IPR052616">
    <property type="entry name" value="SYO1-like"/>
</dbReference>
<feature type="domain" description="SYO1-like TPR repeats" evidence="3">
    <location>
        <begin position="572"/>
        <end position="861"/>
    </location>
</feature>
<dbReference type="PANTHER" id="PTHR13347">
    <property type="entry name" value="HEAT REPEAT-CONTAINING PROTEIN 3"/>
    <property type="match status" value="1"/>
</dbReference>
<dbReference type="GO" id="GO:0006606">
    <property type="term" value="P:protein import into nucleus"/>
    <property type="evidence" value="ECO:0007669"/>
    <property type="project" value="TreeGrafter"/>
</dbReference>
<feature type="compositionally biased region" description="Basic and acidic residues" evidence="2">
    <location>
        <begin position="1"/>
        <end position="20"/>
    </location>
</feature>
<name>A0AAF0F2F4_9BASI</name>
<dbReference type="AlphaFoldDB" id="A0AAF0F2F4"/>
<dbReference type="InterPro" id="IPR011989">
    <property type="entry name" value="ARM-like"/>
</dbReference>
<comment type="similarity">
    <text evidence="1">Belongs to the nuclear import and ribosome assembly adapter family.</text>
</comment>
<dbReference type="SUPFAM" id="SSF48371">
    <property type="entry name" value="ARM repeat"/>
    <property type="match status" value="2"/>
</dbReference>
<evidence type="ECO:0000313" key="5">
    <source>
        <dbReference type="Proteomes" id="UP001217754"/>
    </source>
</evidence>
<protein>
    <recommendedName>
        <fullName evidence="3">SYO1-like TPR repeats domain-containing protein</fullName>
    </recommendedName>
</protein>
<dbReference type="EMBL" id="CP119960">
    <property type="protein sequence ID" value="WFD39272.1"/>
    <property type="molecule type" value="Genomic_DNA"/>
</dbReference>
<dbReference type="GO" id="GO:0042273">
    <property type="term" value="P:ribosomal large subunit biogenesis"/>
    <property type="evidence" value="ECO:0007669"/>
    <property type="project" value="TreeGrafter"/>
</dbReference>
<dbReference type="Proteomes" id="UP001217754">
    <property type="component" value="Chromosome 3"/>
</dbReference>
<dbReference type="PANTHER" id="PTHR13347:SF1">
    <property type="entry name" value="HEAT REPEAT-CONTAINING PROTEIN 3"/>
    <property type="match status" value="1"/>
</dbReference>
<dbReference type="GO" id="GO:0051082">
    <property type="term" value="F:unfolded protein binding"/>
    <property type="evidence" value="ECO:0007669"/>
    <property type="project" value="TreeGrafter"/>
</dbReference>
<keyword evidence="5" id="KW-1185">Reference proteome</keyword>
<gene>
    <name evidence="4" type="ORF">MJAP1_002243</name>
</gene>
<proteinExistence type="inferred from homology"/>
<evidence type="ECO:0000313" key="4">
    <source>
        <dbReference type="EMBL" id="WFD39272.1"/>
    </source>
</evidence>
<dbReference type="Gene3D" id="1.25.10.10">
    <property type="entry name" value="Leucine-rich Repeat Variant"/>
    <property type="match status" value="1"/>
</dbReference>
<dbReference type="GeneID" id="85225894"/>
<reference evidence="4" key="1">
    <citation type="submission" date="2023-03" db="EMBL/GenBank/DDBJ databases">
        <title>Mating type loci evolution in Malassezia.</title>
        <authorList>
            <person name="Coelho M.A."/>
        </authorList>
    </citation>
    <scope>NUCLEOTIDE SEQUENCE</scope>
    <source>
        <strain evidence="4">CBS 9431</strain>
    </source>
</reference>
<feature type="region of interest" description="Disordered" evidence="2">
    <location>
        <begin position="1"/>
        <end position="24"/>
    </location>
</feature>
<evidence type="ECO:0000256" key="2">
    <source>
        <dbReference type="SAM" id="MobiDB-lite"/>
    </source>
</evidence>
<organism evidence="4 5">
    <name type="scientific">Malassezia japonica</name>
    <dbReference type="NCBI Taxonomy" id="223818"/>
    <lineage>
        <taxon>Eukaryota</taxon>
        <taxon>Fungi</taxon>
        <taxon>Dikarya</taxon>
        <taxon>Basidiomycota</taxon>
        <taxon>Ustilaginomycotina</taxon>
        <taxon>Malasseziomycetes</taxon>
        <taxon>Malasseziales</taxon>
        <taxon>Malasseziaceae</taxon>
        <taxon>Malassezia</taxon>
    </lineage>
</organism>
<dbReference type="InterPro" id="IPR057990">
    <property type="entry name" value="TPR_SYO1"/>
</dbReference>
<dbReference type="InterPro" id="IPR016024">
    <property type="entry name" value="ARM-type_fold"/>
</dbReference>
<dbReference type="Pfam" id="PF25567">
    <property type="entry name" value="TPR_SYO1"/>
    <property type="match status" value="1"/>
</dbReference>